<comment type="caution">
    <text evidence="2">The sequence shown here is derived from an EMBL/GenBank/DDBJ whole genome shotgun (WGS) entry which is preliminary data.</text>
</comment>
<accession>A0A4R7W0M4</accession>
<evidence type="ECO:0000256" key="1">
    <source>
        <dbReference type="SAM" id="MobiDB-lite"/>
    </source>
</evidence>
<evidence type="ECO:0000313" key="3">
    <source>
        <dbReference type="Proteomes" id="UP000294927"/>
    </source>
</evidence>
<keyword evidence="3" id="KW-1185">Reference proteome</keyword>
<protein>
    <submittedName>
        <fullName evidence="2">Uncharacterized protein</fullName>
    </submittedName>
</protein>
<organism evidence="2 3">
    <name type="scientific">Actinophytocola oryzae</name>
    <dbReference type="NCBI Taxonomy" id="502181"/>
    <lineage>
        <taxon>Bacteria</taxon>
        <taxon>Bacillati</taxon>
        <taxon>Actinomycetota</taxon>
        <taxon>Actinomycetes</taxon>
        <taxon>Pseudonocardiales</taxon>
        <taxon>Pseudonocardiaceae</taxon>
    </lineage>
</organism>
<dbReference type="AlphaFoldDB" id="A0A4R7W0M4"/>
<dbReference type="EMBL" id="SOCP01000003">
    <property type="protein sequence ID" value="TDV55077.1"/>
    <property type="molecule type" value="Genomic_DNA"/>
</dbReference>
<reference evidence="2 3" key="1">
    <citation type="submission" date="2019-03" db="EMBL/GenBank/DDBJ databases">
        <title>Genomic Encyclopedia of Archaeal and Bacterial Type Strains, Phase II (KMG-II): from individual species to whole genera.</title>
        <authorList>
            <person name="Goeker M."/>
        </authorList>
    </citation>
    <scope>NUCLEOTIDE SEQUENCE [LARGE SCALE GENOMIC DNA]</scope>
    <source>
        <strain evidence="2 3">DSM 45499</strain>
    </source>
</reference>
<gene>
    <name evidence="2" type="ORF">CLV71_103318</name>
</gene>
<dbReference type="Proteomes" id="UP000294927">
    <property type="component" value="Unassembled WGS sequence"/>
</dbReference>
<dbReference type="RefSeq" id="WP_166664011.1">
    <property type="nucleotide sequence ID" value="NZ_SOCP01000003.1"/>
</dbReference>
<evidence type="ECO:0000313" key="2">
    <source>
        <dbReference type="EMBL" id="TDV55077.1"/>
    </source>
</evidence>
<feature type="region of interest" description="Disordered" evidence="1">
    <location>
        <begin position="1"/>
        <end position="47"/>
    </location>
</feature>
<proteinExistence type="predicted"/>
<name>A0A4R7W0M4_9PSEU</name>
<sequence>MLRQRRQANAIRQRQLRELLDGPPEQVEEPEKPPDGEDAVEQLPAEP</sequence>